<keyword evidence="5" id="KW-0560">Oxidoreductase</keyword>
<evidence type="ECO:0000313" key="11">
    <source>
        <dbReference type="Proteomes" id="UP000077266"/>
    </source>
</evidence>
<keyword evidence="6" id="KW-0408">Iron</keyword>
<dbReference type="GO" id="GO:0046872">
    <property type="term" value="F:metal ion binding"/>
    <property type="evidence" value="ECO:0007669"/>
    <property type="project" value="UniProtKB-KW"/>
</dbReference>
<dbReference type="SMR" id="A0A165EKN2"/>
<keyword evidence="2 10" id="KW-0575">Peroxidase</keyword>
<gene>
    <name evidence="10" type="ORF">EXIGLDRAFT_724049</name>
</gene>
<dbReference type="PROSITE" id="PS51405">
    <property type="entry name" value="HEME_HALOPEROXIDASE"/>
    <property type="match status" value="1"/>
</dbReference>
<evidence type="ECO:0000313" key="10">
    <source>
        <dbReference type="EMBL" id="KZV87162.1"/>
    </source>
</evidence>
<dbReference type="OrthoDB" id="2542103at2759"/>
<dbReference type="SUPFAM" id="SSF47571">
    <property type="entry name" value="Cloroperoxidase"/>
    <property type="match status" value="1"/>
</dbReference>
<dbReference type="InterPro" id="IPR036851">
    <property type="entry name" value="Chloroperoxidase-like_sf"/>
</dbReference>
<dbReference type="Pfam" id="PF01328">
    <property type="entry name" value="Peroxidase_2"/>
    <property type="match status" value="1"/>
</dbReference>
<evidence type="ECO:0000256" key="8">
    <source>
        <dbReference type="SAM" id="SignalP"/>
    </source>
</evidence>
<dbReference type="Proteomes" id="UP000077266">
    <property type="component" value="Unassembled WGS sequence"/>
</dbReference>
<reference evidence="10 11" key="1">
    <citation type="journal article" date="2016" name="Mol. Biol. Evol.">
        <title>Comparative Genomics of Early-Diverging Mushroom-Forming Fungi Provides Insights into the Origins of Lignocellulose Decay Capabilities.</title>
        <authorList>
            <person name="Nagy L.G."/>
            <person name="Riley R."/>
            <person name="Tritt A."/>
            <person name="Adam C."/>
            <person name="Daum C."/>
            <person name="Floudas D."/>
            <person name="Sun H."/>
            <person name="Yadav J.S."/>
            <person name="Pangilinan J."/>
            <person name="Larsson K.H."/>
            <person name="Matsuura K."/>
            <person name="Barry K."/>
            <person name="Labutti K."/>
            <person name="Kuo R."/>
            <person name="Ohm R.A."/>
            <person name="Bhattacharya S.S."/>
            <person name="Shirouzu T."/>
            <person name="Yoshinaga Y."/>
            <person name="Martin F.M."/>
            <person name="Grigoriev I.V."/>
            <person name="Hibbett D.S."/>
        </authorList>
    </citation>
    <scope>NUCLEOTIDE SEQUENCE [LARGE SCALE GENOMIC DNA]</scope>
    <source>
        <strain evidence="10 11">HHB12029</strain>
    </source>
</reference>
<dbReference type="InParanoid" id="A0A165EKN2"/>
<evidence type="ECO:0000256" key="4">
    <source>
        <dbReference type="ARBA" id="ARBA00022723"/>
    </source>
</evidence>
<dbReference type="EMBL" id="KV426134">
    <property type="protein sequence ID" value="KZV87162.1"/>
    <property type="molecule type" value="Genomic_DNA"/>
</dbReference>
<feature type="chain" id="PRO_5007857294" evidence="8">
    <location>
        <begin position="20"/>
        <end position="396"/>
    </location>
</feature>
<dbReference type="PANTHER" id="PTHR33577">
    <property type="entry name" value="STERIGMATOCYSTIN BIOSYNTHESIS PEROXIDASE STCC-RELATED"/>
    <property type="match status" value="1"/>
</dbReference>
<dbReference type="AlphaFoldDB" id="A0A165EKN2"/>
<evidence type="ECO:0000256" key="5">
    <source>
        <dbReference type="ARBA" id="ARBA00023002"/>
    </source>
</evidence>
<sequence>MLPALYVVVLVCLCGLAAGASHIPAYASLAGRSDEEIALFMRNHPTPGAQPPPPPIKDTSSKLVNDRLHPWLPLLPGQIRGVCPGLNTLASHGWLPRSGVATPGQIVTAVQEGFNMGSDLAQIVTYAAMLVDGNHLTNLLSIGAKSRLTGPDPPQPALVGGLNTHGVFEGDASLTRGDAFFGDNHSFNESLFDEIVATSQQFGGGKYNLTVAAEVRFNRLVASEQSNPEFFFGFPRFGTAYAEAAFPLTFFIGGPAEDNVPTNLNASLDLDVMKGFFRDSRMPKNFHRREGPLGLDIIGGALGFLSDAHPFPPGFNTGAGNYTIDQRAVDILTGNAEIDLLCALYLTFVNTTIELYPRPTGLLRKSIAVNLHNLYLPLVAVNDSAGCPEQFPFGKF</sequence>
<dbReference type="GO" id="GO:0004601">
    <property type="term" value="F:peroxidase activity"/>
    <property type="evidence" value="ECO:0007669"/>
    <property type="project" value="UniProtKB-KW"/>
</dbReference>
<evidence type="ECO:0000256" key="1">
    <source>
        <dbReference type="ARBA" id="ARBA00001970"/>
    </source>
</evidence>
<keyword evidence="8" id="KW-0732">Signal</keyword>
<name>A0A165EKN2_EXIGL</name>
<keyword evidence="4" id="KW-0479">Metal-binding</keyword>
<evidence type="ECO:0000256" key="3">
    <source>
        <dbReference type="ARBA" id="ARBA00022617"/>
    </source>
</evidence>
<comment type="cofactor">
    <cofactor evidence="1">
        <name>heme b</name>
        <dbReference type="ChEBI" id="CHEBI:60344"/>
    </cofactor>
</comment>
<dbReference type="InterPro" id="IPR000028">
    <property type="entry name" value="Chloroperoxidase"/>
</dbReference>
<feature type="domain" description="Heme haloperoxidase family profile" evidence="9">
    <location>
        <begin position="67"/>
        <end position="300"/>
    </location>
</feature>
<keyword evidence="3" id="KW-0349">Heme</keyword>
<evidence type="ECO:0000259" key="9">
    <source>
        <dbReference type="PROSITE" id="PS51405"/>
    </source>
</evidence>
<organism evidence="10 11">
    <name type="scientific">Exidia glandulosa HHB12029</name>
    <dbReference type="NCBI Taxonomy" id="1314781"/>
    <lineage>
        <taxon>Eukaryota</taxon>
        <taxon>Fungi</taxon>
        <taxon>Dikarya</taxon>
        <taxon>Basidiomycota</taxon>
        <taxon>Agaricomycotina</taxon>
        <taxon>Agaricomycetes</taxon>
        <taxon>Auriculariales</taxon>
        <taxon>Exidiaceae</taxon>
        <taxon>Exidia</taxon>
    </lineage>
</organism>
<evidence type="ECO:0000256" key="7">
    <source>
        <dbReference type="ARBA" id="ARBA00025795"/>
    </source>
</evidence>
<feature type="signal peptide" evidence="8">
    <location>
        <begin position="1"/>
        <end position="19"/>
    </location>
</feature>
<dbReference type="PANTHER" id="PTHR33577:SF16">
    <property type="entry name" value="HEME HALOPEROXIDASE FAMILY PROFILE DOMAIN-CONTAINING PROTEIN"/>
    <property type="match status" value="1"/>
</dbReference>
<comment type="similarity">
    <text evidence="7">Belongs to the chloroperoxidase family.</text>
</comment>
<protein>
    <submittedName>
        <fullName evidence="10">Cloroperoxidase</fullName>
    </submittedName>
</protein>
<dbReference type="Gene3D" id="1.10.489.10">
    <property type="entry name" value="Chloroperoxidase-like"/>
    <property type="match status" value="1"/>
</dbReference>
<evidence type="ECO:0000256" key="6">
    <source>
        <dbReference type="ARBA" id="ARBA00023004"/>
    </source>
</evidence>
<keyword evidence="11" id="KW-1185">Reference proteome</keyword>
<accession>A0A165EKN2</accession>
<proteinExistence type="inferred from homology"/>
<evidence type="ECO:0000256" key="2">
    <source>
        <dbReference type="ARBA" id="ARBA00022559"/>
    </source>
</evidence>